<gene>
    <name evidence="2" type="ORF">FMOSSE_LOCUS12831</name>
</gene>
<name>A0A9N9EIB4_FUNMO</name>
<protein>
    <submittedName>
        <fullName evidence="2">5410_t:CDS:1</fullName>
    </submittedName>
</protein>
<accession>A0A9N9EIB4</accession>
<dbReference type="SUPFAM" id="SSF69360">
    <property type="entry name" value="Cell wall binding repeat"/>
    <property type="match status" value="1"/>
</dbReference>
<evidence type="ECO:0000313" key="2">
    <source>
        <dbReference type="EMBL" id="CAG8679859.1"/>
    </source>
</evidence>
<feature type="compositionally biased region" description="Polar residues" evidence="1">
    <location>
        <begin position="20"/>
        <end position="38"/>
    </location>
</feature>
<dbReference type="Proteomes" id="UP000789375">
    <property type="component" value="Unassembled WGS sequence"/>
</dbReference>
<evidence type="ECO:0000256" key="1">
    <source>
        <dbReference type="SAM" id="MobiDB-lite"/>
    </source>
</evidence>
<feature type="non-terminal residue" evidence="2">
    <location>
        <position position="1"/>
    </location>
</feature>
<keyword evidence="3" id="KW-1185">Reference proteome</keyword>
<dbReference type="AlphaFoldDB" id="A0A9N9EIB4"/>
<proteinExistence type="predicted"/>
<comment type="caution">
    <text evidence="2">The sequence shown here is derived from an EMBL/GenBank/DDBJ whole genome shotgun (WGS) entry which is preliminary data.</text>
</comment>
<evidence type="ECO:0000313" key="3">
    <source>
        <dbReference type="Proteomes" id="UP000789375"/>
    </source>
</evidence>
<sequence length="287" mass="31377">APDSSPNNINNLPTGPRTGGSPNSTPNGTNDLPNSQQPGEFKANIPSIILPPSEDTPEKNKSLNQRNSTSSDTSIYVDVGENKSSTVSLDSRKSVVYVDEAENIRNSVVYVDEDGNELSPDEAENIRNSVVYVDEDGNELSPDEAEKIRNSVVYVDEEGNKLSPDEAEKIRNSVVYVDEEGNKLSPDEAEKIRNSVVYVDEDGKPIDINTADPEIRKSIMSMTDKPIEVKELNQENYAGEGASKSANKLNLEVEDKNPANFDASPTNNTTFGLGLATRLKKIFKKNK</sequence>
<dbReference type="Gene3D" id="2.10.270.10">
    <property type="entry name" value="Cholin Binding"/>
    <property type="match status" value="1"/>
</dbReference>
<feature type="region of interest" description="Disordered" evidence="1">
    <location>
        <begin position="1"/>
        <end position="86"/>
    </location>
</feature>
<organism evidence="2 3">
    <name type="scientific">Funneliformis mosseae</name>
    <name type="common">Endomycorrhizal fungus</name>
    <name type="synonym">Glomus mosseae</name>
    <dbReference type="NCBI Taxonomy" id="27381"/>
    <lineage>
        <taxon>Eukaryota</taxon>
        <taxon>Fungi</taxon>
        <taxon>Fungi incertae sedis</taxon>
        <taxon>Mucoromycota</taxon>
        <taxon>Glomeromycotina</taxon>
        <taxon>Glomeromycetes</taxon>
        <taxon>Glomerales</taxon>
        <taxon>Glomeraceae</taxon>
        <taxon>Funneliformis</taxon>
    </lineage>
</organism>
<feature type="compositionally biased region" description="Polar residues" evidence="1">
    <location>
        <begin position="1"/>
        <end position="13"/>
    </location>
</feature>
<reference evidence="2" key="1">
    <citation type="submission" date="2021-06" db="EMBL/GenBank/DDBJ databases">
        <authorList>
            <person name="Kallberg Y."/>
            <person name="Tangrot J."/>
            <person name="Rosling A."/>
        </authorList>
    </citation>
    <scope>NUCLEOTIDE SEQUENCE</scope>
    <source>
        <strain evidence="2">87-6 pot B 2015</strain>
    </source>
</reference>
<dbReference type="EMBL" id="CAJVPP010006598">
    <property type="protein sequence ID" value="CAG8679859.1"/>
    <property type="molecule type" value="Genomic_DNA"/>
</dbReference>
<feature type="compositionally biased region" description="Polar residues" evidence="1">
    <location>
        <begin position="62"/>
        <end position="74"/>
    </location>
</feature>